<evidence type="ECO:0000256" key="4">
    <source>
        <dbReference type="ARBA" id="ARBA00023136"/>
    </source>
</evidence>
<sequence>MAYVSAWNMVEQPLLFLDNPAQYPLSIFLAQAGTGNLQTGFSSGVLAMVPGILLFLFFSDEFVSGLTSAVVVKR</sequence>
<gene>
    <name evidence="6" type="ORF">SDC9_205873</name>
</gene>
<keyword evidence="4 5" id="KW-0472">Membrane</keyword>
<dbReference type="InterPro" id="IPR035906">
    <property type="entry name" value="MetI-like_sf"/>
</dbReference>
<organism evidence="6">
    <name type="scientific">bioreactor metagenome</name>
    <dbReference type="NCBI Taxonomy" id="1076179"/>
    <lineage>
        <taxon>unclassified sequences</taxon>
        <taxon>metagenomes</taxon>
        <taxon>ecological metagenomes</taxon>
    </lineage>
</organism>
<dbReference type="Gene3D" id="1.10.3720.10">
    <property type="entry name" value="MetI-like"/>
    <property type="match status" value="1"/>
</dbReference>
<feature type="transmembrane region" description="Helical" evidence="5">
    <location>
        <begin position="45"/>
        <end position="72"/>
    </location>
</feature>
<keyword evidence="2 5" id="KW-0812">Transmembrane</keyword>
<keyword evidence="3 5" id="KW-1133">Transmembrane helix</keyword>
<evidence type="ECO:0000256" key="2">
    <source>
        <dbReference type="ARBA" id="ARBA00022692"/>
    </source>
</evidence>
<protein>
    <recommendedName>
        <fullName evidence="7">ABC transmembrane type-1 domain-containing protein</fullName>
    </recommendedName>
</protein>
<dbReference type="EMBL" id="VSSQ01130577">
    <property type="protein sequence ID" value="MPN58172.1"/>
    <property type="molecule type" value="Genomic_DNA"/>
</dbReference>
<dbReference type="GO" id="GO:0016020">
    <property type="term" value="C:membrane"/>
    <property type="evidence" value="ECO:0007669"/>
    <property type="project" value="UniProtKB-SubCell"/>
</dbReference>
<evidence type="ECO:0000256" key="5">
    <source>
        <dbReference type="SAM" id="Phobius"/>
    </source>
</evidence>
<dbReference type="SUPFAM" id="SSF161098">
    <property type="entry name" value="MetI-like"/>
    <property type="match status" value="1"/>
</dbReference>
<comment type="subcellular location">
    <subcellularLocation>
        <location evidence="1">Membrane</location>
        <topology evidence="1">Multi-pass membrane protein</topology>
    </subcellularLocation>
</comment>
<reference evidence="6" key="1">
    <citation type="submission" date="2019-08" db="EMBL/GenBank/DDBJ databases">
        <authorList>
            <person name="Kucharzyk K."/>
            <person name="Murdoch R.W."/>
            <person name="Higgins S."/>
            <person name="Loffler F."/>
        </authorList>
    </citation>
    <scope>NUCLEOTIDE SEQUENCE</scope>
</reference>
<name>A0A645J4W6_9ZZZZ</name>
<comment type="caution">
    <text evidence="6">The sequence shown here is derived from an EMBL/GenBank/DDBJ whole genome shotgun (WGS) entry which is preliminary data.</text>
</comment>
<dbReference type="AlphaFoldDB" id="A0A645J4W6"/>
<accession>A0A645J4W6</accession>
<evidence type="ECO:0000256" key="1">
    <source>
        <dbReference type="ARBA" id="ARBA00004141"/>
    </source>
</evidence>
<evidence type="ECO:0008006" key="7">
    <source>
        <dbReference type="Google" id="ProtNLM"/>
    </source>
</evidence>
<evidence type="ECO:0000256" key="3">
    <source>
        <dbReference type="ARBA" id="ARBA00022989"/>
    </source>
</evidence>
<proteinExistence type="predicted"/>
<evidence type="ECO:0000313" key="6">
    <source>
        <dbReference type="EMBL" id="MPN58172.1"/>
    </source>
</evidence>